<sequence length="129" mass="14279">MTRMEETEALRARTDVHYNCCQSVLVPFADLCGLDKETAFKLGANFGSGMRHGSTCGAVTGALMVLGLAGKGADEATALMRRFREKNQVLDCANLLRLAKERGEERKCHCDRMVYEAVELLEELLHEGQ</sequence>
<name>A0A6I2RJF9_FLAPL</name>
<comment type="caution">
    <text evidence="1">The sequence shown here is derived from an EMBL/GenBank/DDBJ whole genome shotgun (WGS) entry which is preliminary data.</text>
</comment>
<dbReference type="NCBIfam" id="TIGR01909">
    <property type="entry name" value="C_GCAxxG_C_C"/>
    <property type="match status" value="1"/>
</dbReference>
<dbReference type="RefSeq" id="WP_138308501.1">
    <property type="nucleotide sequence ID" value="NZ_BAABXT010000001.1"/>
</dbReference>
<accession>A0A6I2RJF9</accession>
<dbReference type="InterPro" id="IPR010181">
    <property type="entry name" value="CGCAxxGCC_motif"/>
</dbReference>
<evidence type="ECO:0000313" key="2">
    <source>
        <dbReference type="Proteomes" id="UP000429811"/>
    </source>
</evidence>
<proteinExistence type="predicted"/>
<protein>
    <submittedName>
        <fullName evidence="1">Oxidoreductase</fullName>
    </submittedName>
</protein>
<dbReference type="Proteomes" id="UP000429811">
    <property type="component" value="Unassembled WGS sequence"/>
</dbReference>
<dbReference type="Pfam" id="PF09719">
    <property type="entry name" value="C_GCAxxG_C_C"/>
    <property type="match status" value="1"/>
</dbReference>
<gene>
    <name evidence="1" type="ORF">GKE90_17795</name>
</gene>
<evidence type="ECO:0000313" key="1">
    <source>
        <dbReference type="EMBL" id="MSB50522.1"/>
    </source>
</evidence>
<organism evidence="1 2">
    <name type="scientific">Flavonifractor plautii</name>
    <name type="common">Fusobacterium plautii</name>
    <dbReference type="NCBI Taxonomy" id="292800"/>
    <lineage>
        <taxon>Bacteria</taxon>
        <taxon>Bacillati</taxon>
        <taxon>Bacillota</taxon>
        <taxon>Clostridia</taxon>
        <taxon>Eubacteriales</taxon>
        <taxon>Oscillospiraceae</taxon>
        <taxon>Flavonifractor</taxon>
    </lineage>
</organism>
<dbReference type="AlphaFoldDB" id="A0A6I2RJF9"/>
<dbReference type="EMBL" id="WKPO01000035">
    <property type="protein sequence ID" value="MSB50522.1"/>
    <property type="molecule type" value="Genomic_DNA"/>
</dbReference>
<reference evidence="1 2" key="1">
    <citation type="journal article" date="2019" name="Nat. Med.">
        <title>A library of human gut bacterial isolates paired with longitudinal multiomics data enables mechanistic microbiome research.</title>
        <authorList>
            <person name="Poyet M."/>
            <person name="Groussin M."/>
            <person name="Gibbons S.M."/>
            <person name="Avila-Pacheco J."/>
            <person name="Jiang X."/>
            <person name="Kearney S.M."/>
            <person name="Perrotta A.R."/>
            <person name="Berdy B."/>
            <person name="Zhao S."/>
            <person name="Lieberman T.D."/>
            <person name="Swanson P.K."/>
            <person name="Smith M."/>
            <person name="Roesemann S."/>
            <person name="Alexander J.E."/>
            <person name="Rich S.A."/>
            <person name="Livny J."/>
            <person name="Vlamakis H."/>
            <person name="Clish C."/>
            <person name="Bullock K."/>
            <person name="Deik A."/>
            <person name="Scott J."/>
            <person name="Pierce K.A."/>
            <person name="Xavier R.J."/>
            <person name="Alm E.J."/>
        </authorList>
    </citation>
    <scope>NUCLEOTIDE SEQUENCE [LARGE SCALE GENOMIC DNA]</scope>
    <source>
        <strain evidence="1 2">BIOML-A5</strain>
    </source>
</reference>